<keyword evidence="4" id="KW-1003">Cell membrane</keyword>
<dbReference type="PANTHER" id="PTHR12424">
    <property type="entry name" value="TWEETY-RELATED"/>
    <property type="match status" value="1"/>
</dbReference>
<evidence type="ECO:0000256" key="1">
    <source>
        <dbReference type="ARBA" id="ARBA00004651"/>
    </source>
</evidence>
<keyword evidence="9 14" id="KW-0869">Chloride channel</keyword>
<protein>
    <recommendedName>
        <fullName evidence="14">Protein tweety homolog</fullName>
    </recommendedName>
</protein>
<comment type="similarity">
    <text evidence="2 14">Belongs to the tweety family.</text>
</comment>
<accession>A0A8B7BEA7</accession>
<dbReference type="GeneID" id="103214084"/>
<keyword evidence="11 14" id="KW-0868">Chloride</keyword>
<keyword evidence="8 14" id="KW-0472">Membrane</keyword>
<evidence type="ECO:0000256" key="4">
    <source>
        <dbReference type="ARBA" id="ARBA00022475"/>
    </source>
</evidence>
<evidence type="ECO:0000256" key="10">
    <source>
        <dbReference type="ARBA" id="ARBA00023180"/>
    </source>
</evidence>
<reference evidence="16" key="1">
    <citation type="submission" date="2025-08" db="UniProtKB">
        <authorList>
            <consortium name="RefSeq"/>
        </authorList>
    </citation>
    <scope>IDENTIFICATION</scope>
</reference>
<evidence type="ECO:0000313" key="16">
    <source>
        <dbReference type="RefSeq" id="XP_007958077.1"/>
    </source>
</evidence>
<keyword evidence="10" id="KW-0325">Glycoprotein</keyword>
<dbReference type="OrthoDB" id="187568at2759"/>
<evidence type="ECO:0000256" key="8">
    <source>
        <dbReference type="ARBA" id="ARBA00023136"/>
    </source>
</evidence>
<evidence type="ECO:0000256" key="14">
    <source>
        <dbReference type="RuleBase" id="RU361114"/>
    </source>
</evidence>
<dbReference type="Proteomes" id="UP000694850">
    <property type="component" value="Unplaced"/>
</dbReference>
<evidence type="ECO:0000256" key="13">
    <source>
        <dbReference type="ARBA" id="ARBA00044642"/>
    </source>
</evidence>
<proteinExistence type="inferred from homology"/>
<evidence type="ECO:0000256" key="12">
    <source>
        <dbReference type="ARBA" id="ARBA00023303"/>
    </source>
</evidence>
<sequence>MSFSQVPVRARFLVPFVAMPRKIEEIKDFLLTARRKDAKSQSGALGALALSHLGGEGHEEWSLLFLGLVAAVGLALNLIFLAVYLVCLCCCRRDDGTQSKQRSSCRVTWTAVVAGLICCAAVGIGFYGNRETNDGVYQLIYSLDNANHTFSGIDAVVSGITQKMHLDLEQHLARLNEIFAARGDYIQTLKFMQQMAGNIMTQLSRLPVWRDVTTELTEVANETSYVEYYRWLSYLLLFLLDVVICLIACLGLAKRSRCLLATMLCCGVLTLLLSWASLAADVAAAVGTSDFCVAPDVFILNVTQGQISTEVTRYYLYCSQTGSSPFQQVLTILQRSLTALQTQGAQLLRLAVPLFPTAEKDLLAIQLLLNSSETSLHQLTALLNCHGLHKDYLDALTGICYDGMEGLLYLGLFSLLAALAFSTMICAGPRAWKHLTTRDRDYGDIDDDDPFNPQARRIATHNPPRGPLHSFCSYSSGLGSQTSLQPPAQTISNAPVSEYMNQAALFGGNPRYENVPLIGRGSPPPTYSPSMRATYMSVADEHLRHYGTEFPA</sequence>
<comment type="function">
    <text evidence="14">Probable chloride channel.</text>
</comment>
<evidence type="ECO:0000313" key="15">
    <source>
        <dbReference type="Proteomes" id="UP000694850"/>
    </source>
</evidence>
<comment type="catalytic activity">
    <reaction evidence="13">
        <text>L-glutamate(out) = L-glutamate(in)</text>
        <dbReference type="Rhea" id="RHEA:66336"/>
        <dbReference type="ChEBI" id="CHEBI:29985"/>
    </reaction>
    <physiologicalReaction direction="right-to-left" evidence="13">
        <dbReference type="Rhea" id="RHEA:66338"/>
    </physiologicalReaction>
</comment>
<dbReference type="AlphaFoldDB" id="A0A8B7BEA7"/>
<evidence type="ECO:0000256" key="2">
    <source>
        <dbReference type="ARBA" id="ARBA00009849"/>
    </source>
</evidence>
<evidence type="ECO:0000256" key="11">
    <source>
        <dbReference type="ARBA" id="ARBA00023214"/>
    </source>
</evidence>
<comment type="subcellular location">
    <subcellularLocation>
        <location evidence="1 14">Cell membrane</location>
        <topology evidence="1 14">Multi-pass membrane protein</topology>
    </subcellularLocation>
</comment>
<dbReference type="GO" id="GO:0072320">
    <property type="term" value="F:volume-sensitive chloride channel activity"/>
    <property type="evidence" value="ECO:0007669"/>
    <property type="project" value="TreeGrafter"/>
</dbReference>
<dbReference type="InterPro" id="IPR038464">
    <property type="entry name" value="Ribosomal_eL38_sf"/>
</dbReference>
<feature type="transmembrane region" description="Helical" evidence="14">
    <location>
        <begin position="231"/>
        <end position="252"/>
    </location>
</feature>
<dbReference type="Pfam" id="PF04906">
    <property type="entry name" value="Tweety"/>
    <property type="match status" value="1"/>
</dbReference>
<feature type="transmembrane region" description="Helical" evidence="14">
    <location>
        <begin position="107"/>
        <end position="127"/>
    </location>
</feature>
<organism evidence="15 16">
    <name type="scientific">Orycteropus afer afer</name>
    <dbReference type="NCBI Taxonomy" id="1230840"/>
    <lineage>
        <taxon>Eukaryota</taxon>
        <taxon>Metazoa</taxon>
        <taxon>Chordata</taxon>
        <taxon>Craniata</taxon>
        <taxon>Vertebrata</taxon>
        <taxon>Euteleostomi</taxon>
        <taxon>Mammalia</taxon>
        <taxon>Eutheria</taxon>
        <taxon>Afrotheria</taxon>
        <taxon>Tubulidentata</taxon>
        <taxon>Orycteropodidae</taxon>
        <taxon>Orycteropus</taxon>
    </lineage>
</organism>
<feature type="transmembrane region" description="Helical" evidence="14">
    <location>
        <begin position="407"/>
        <end position="428"/>
    </location>
</feature>
<gene>
    <name evidence="16" type="primary">LOC103214084</name>
</gene>
<dbReference type="RefSeq" id="XP_007958077.1">
    <property type="nucleotide sequence ID" value="XM_007959886.2"/>
</dbReference>
<dbReference type="CDD" id="cd07912">
    <property type="entry name" value="Tweety_N"/>
    <property type="match status" value="1"/>
</dbReference>
<dbReference type="GO" id="GO:0034707">
    <property type="term" value="C:chloride channel complex"/>
    <property type="evidence" value="ECO:0007669"/>
    <property type="project" value="UniProtKB-UniRule"/>
</dbReference>
<dbReference type="Gene3D" id="3.30.720.90">
    <property type="match status" value="1"/>
</dbReference>
<dbReference type="GO" id="GO:0005886">
    <property type="term" value="C:plasma membrane"/>
    <property type="evidence" value="ECO:0007669"/>
    <property type="project" value="UniProtKB-SubCell"/>
</dbReference>
<evidence type="ECO:0000256" key="6">
    <source>
        <dbReference type="ARBA" id="ARBA00022989"/>
    </source>
</evidence>
<keyword evidence="5 14" id="KW-0812">Transmembrane</keyword>
<keyword evidence="3 14" id="KW-0813">Transport</keyword>
<dbReference type="GO" id="GO:0005229">
    <property type="term" value="F:intracellularly calcium-gated chloride channel activity"/>
    <property type="evidence" value="ECO:0007669"/>
    <property type="project" value="TreeGrafter"/>
</dbReference>
<feature type="transmembrane region" description="Helical" evidence="14">
    <location>
        <begin position="259"/>
        <end position="280"/>
    </location>
</feature>
<evidence type="ECO:0000256" key="3">
    <source>
        <dbReference type="ARBA" id="ARBA00022448"/>
    </source>
</evidence>
<keyword evidence="12 14" id="KW-0407">Ion channel</keyword>
<evidence type="ECO:0000256" key="5">
    <source>
        <dbReference type="ARBA" id="ARBA00022692"/>
    </source>
</evidence>
<feature type="transmembrane region" description="Helical" evidence="14">
    <location>
        <begin position="61"/>
        <end position="86"/>
    </location>
</feature>
<name>A0A8B7BEA7_ORYAF</name>
<keyword evidence="15" id="KW-1185">Reference proteome</keyword>
<keyword evidence="6 14" id="KW-1133">Transmembrane helix</keyword>
<evidence type="ECO:0000256" key="9">
    <source>
        <dbReference type="ARBA" id="ARBA00023173"/>
    </source>
</evidence>
<evidence type="ECO:0000256" key="7">
    <source>
        <dbReference type="ARBA" id="ARBA00023065"/>
    </source>
</evidence>
<keyword evidence="7 14" id="KW-0406">Ion transport</keyword>
<dbReference type="PANTHER" id="PTHR12424:SF6">
    <property type="entry name" value="PROTEIN TWEETY HOMOLOG 2"/>
    <property type="match status" value="1"/>
</dbReference>
<dbReference type="InterPro" id="IPR006990">
    <property type="entry name" value="Tweety"/>
</dbReference>